<dbReference type="GO" id="GO:0005789">
    <property type="term" value="C:endoplasmic reticulum membrane"/>
    <property type="evidence" value="ECO:0007669"/>
    <property type="project" value="UniProtKB-SubCell"/>
</dbReference>
<keyword evidence="1" id="KW-0479">Metal-binding</keyword>
<accession>A0A3S5BYU7</accession>
<dbReference type="Pfam" id="PF04811">
    <property type="entry name" value="Sec23_trunk"/>
    <property type="match status" value="1"/>
</dbReference>
<dbReference type="Gene3D" id="1.20.120.730">
    <property type="entry name" value="Sec23/Sec24 helical domain"/>
    <property type="match status" value="1"/>
</dbReference>
<comment type="subcellular location">
    <subcellularLocation>
        <location evidence="1">Cytoplasmic vesicle</location>
        <location evidence="1">COPII-coated vesicle membrane</location>
        <topology evidence="1">Peripheral membrane protein</topology>
        <orientation evidence="1">Cytoplasmic side</orientation>
    </subcellularLocation>
    <subcellularLocation>
        <location evidence="1">Endoplasmic reticulum membrane</location>
        <topology evidence="1">Peripheral membrane protein</topology>
        <orientation evidence="1">Cytoplasmic side</orientation>
    </subcellularLocation>
</comment>
<dbReference type="OrthoDB" id="6256638at2759"/>
<organism evidence="4 5">
    <name type="scientific">Protopolystoma xenopodis</name>
    <dbReference type="NCBI Taxonomy" id="117903"/>
    <lineage>
        <taxon>Eukaryota</taxon>
        <taxon>Metazoa</taxon>
        <taxon>Spiralia</taxon>
        <taxon>Lophotrochozoa</taxon>
        <taxon>Platyhelminthes</taxon>
        <taxon>Monogenea</taxon>
        <taxon>Polyopisthocotylea</taxon>
        <taxon>Polystomatidea</taxon>
        <taxon>Polystomatidae</taxon>
        <taxon>Protopolystoma</taxon>
    </lineage>
</organism>
<keyword evidence="1" id="KW-0653">Protein transport</keyword>
<feature type="domain" description="Sec23/Sec24 trunk" evidence="2">
    <location>
        <begin position="1"/>
        <end position="57"/>
    </location>
</feature>
<dbReference type="InterPro" id="IPR037364">
    <property type="entry name" value="Sec23"/>
</dbReference>
<dbReference type="GO" id="GO:0030127">
    <property type="term" value="C:COPII vesicle coat"/>
    <property type="evidence" value="ECO:0007669"/>
    <property type="project" value="InterPro"/>
</dbReference>
<keyword evidence="1" id="KW-0862">Zinc</keyword>
<dbReference type="GO" id="GO:0046872">
    <property type="term" value="F:metal ion binding"/>
    <property type="evidence" value="ECO:0007669"/>
    <property type="project" value="UniProtKB-KW"/>
</dbReference>
<dbReference type="AlphaFoldDB" id="A0A3S5BYU7"/>
<comment type="function">
    <text evidence="1">Component of the coat protein complex II (COPII) which promotes the formation of transport vesicles from the endoplasmic reticulum (ER). The coat has two main functions, the physical deformation of the endoplasmic reticulum membrane into vesicles and the selection of cargo molecules.</text>
</comment>
<sequence length="230" mass="24825">MANRAAQNLHIIDLFSCSLDQTGLHEMRYLANYTGGHIVMGDSFASSLFQQTFRRVFACDANGFLKSAFAGTLEVKTTRELKVSGCIGPCFSANMKTSNTGDLEIGVGRTSVWRINGMTPNTTLGIYFEVANSGTSGSSNQSGCSGMPAGGRGYVQFITQYQHGSGQRRIRVTTACRNWVDSSSMGGQLPHLIASFDQEAATVMMARIAMFKAETSDCVDVLRSAYASFI</sequence>
<dbReference type="GO" id="GO:0006886">
    <property type="term" value="P:intracellular protein transport"/>
    <property type="evidence" value="ECO:0007669"/>
    <property type="project" value="InterPro"/>
</dbReference>
<comment type="caution">
    <text evidence="4">The sequence shown here is derived from an EMBL/GenBank/DDBJ whole genome shotgun (WGS) entry which is preliminary data.</text>
</comment>
<dbReference type="PANTHER" id="PTHR11141">
    <property type="entry name" value="PROTEIN TRANSPORT PROTEIN SEC23"/>
    <property type="match status" value="1"/>
</dbReference>
<evidence type="ECO:0000259" key="3">
    <source>
        <dbReference type="Pfam" id="PF08033"/>
    </source>
</evidence>
<feature type="domain" description="Sec23/Sec24 beta-sandwich" evidence="3">
    <location>
        <begin position="68"/>
        <end position="180"/>
    </location>
</feature>
<evidence type="ECO:0000313" key="4">
    <source>
        <dbReference type="EMBL" id="VEL24989.1"/>
    </source>
</evidence>
<keyword evidence="1" id="KW-0963">Cytoplasm</keyword>
<protein>
    <recommendedName>
        <fullName evidence="1">Protein transport protein SEC23</fullName>
    </recommendedName>
</protein>
<dbReference type="PANTHER" id="PTHR11141:SF0">
    <property type="entry name" value="PROTEIN TRANSPORT PROTEIN SEC23"/>
    <property type="match status" value="1"/>
</dbReference>
<dbReference type="SUPFAM" id="SSF81995">
    <property type="entry name" value="beta-sandwich domain of Sec23/24"/>
    <property type="match status" value="1"/>
</dbReference>
<dbReference type="GO" id="GO:0090110">
    <property type="term" value="P:COPII-coated vesicle cargo loading"/>
    <property type="evidence" value="ECO:0007669"/>
    <property type="project" value="TreeGrafter"/>
</dbReference>
<dbReference type="InterPro" id="IPR012990">
    <property type="entry name" value="Beta-sandwich_Sec23_24"/>
</dbReference>
<dbReference type="EMBL" id="CAAALY010071040">
    <property type="protein sequence ID" value="VEL24989.1"/>
    <property type="molecule type" value="Genomic_DNA"/>
</dbReference>
<evidence type="ECO:0000259" key="2">
    <source>
        <dbReference type="Pfam" id="PF04811"/>
    </source>
</evidence>
<keyword evidence="1" id="KW-0256">Endoplasmic reticulum</keyword>
<name>A0A3S5BYU7_9PLAT</name>
<dbReference type="Proteomes" id="UP000784294">
    <property type="component" value="Unassembled WGS sequence"/>
</dbReference>
<keyword evidence="1" id="KW-0813">Transport</keyword>
<dbReference type="GO" id="GO:0005096">
    <property type="term" value="F:GTPase activator activity"/>
    <property type="evidence" value="ECO:0007669"/>
    <property type="project" value="TreeGrafter"/>
</dbReference>
<reference evidence="4" key="1">
    <citation type="submission" date="2018-11" db="EMBL/GenBank/DDBJ databases">
        <authorList>
            <consortium name="Pathogen Informatics"/>
        </authorList>
    </citation>
    <scope>NUCLEOTIDE SEQUENCE</scope>
</reference>
<evidence type="ECO:0000256" key="1">
    <source>
        <dbReference type="RuleBase" id="RU365030"/>
    </source>
</evidence>
<keyword evidence="5" id="KW-1185">Reference proteome</keyword>
<dbReference type="InterPro" id="IPR036465">
    <property type="entry name" value="vWFA_dom_sf"/>
</dbReference>
<comment type="similarity">
    <text evidence="1">Belongs to the SEC23/SEC24 family. SEC23 subfamily.</text>
</comment>
<evidence type="ECO:0000313" key="5">
    <source>
        <dbReference type="Proteomes" id="UP000784294"/>
    </source>
</evidence>
<proteinExistence type="inferred from homology"/>
<dbReference type="Gene3D" id="3.40.50.410">
    <property type="entry name" value="von Willebrand factor, type A domain"/>
    <property type="match status" value="1"/>
</dbReference>
<dbReference type="InterPro" id="IPR006896">
    <property type="entry name" value="Sec23/24_trunk_dom"/>
</dbReference>
<gene>
    <name evidence="4" type="ORF">PXEA_LOCUS18429</name>
</gene>
<dbReference type="GO" id="GO:0070971">
    <property type="term" value="C:endoplasmic reticulum exit site"/>
    <property type="evidence" value="ECO:0007669"/>
    <property type="project" value="TreeGrafter"/>
</dbReference>
<dbReference type="Pfam" id="PF08033">
    <property type="entry name" value="Sec23_BS"/>
    <property type="match status" value="1"/>
</dbReference>
<dbReference type="SUPFAM" id="SSF53300">
    <property type="entry name" value="vWA-like"/>
    <property type="match status" value="1"/>
</dbReference>
<keyword evidence="1" id="KW-0931">ER-Golgi transport</keyword>
<dbReference type="SUPFAM" id="SSF81811">
    <property type="entry name" value="Helical domain of Sec23/24"/>
    <property type="match status" value="1"/>
</dbReference>
<dbReference type="InterPro" id="IPR036175">
    <property type="entry name" value="Sec23/24_helical_dom_sf"/>
</dbReference>
<keyword evidence="1" id="KW-0968">Cytoplasmic vesicle</keyword>
<dbReference type="Gene3D" id="2.60.40.1670">
    <property type="entry name" value="beta-sandwich domain of Sec23/24"/>
    <property type="match status" value="1"/>
</dbReference>
<keyword evidence="1" id="KW-0472">Membrane</keyword>